<name>A0A6I6D2I9_9GAMM</name>
<protein>
    <submittedName>
        <fullName evidence="2">Uncharacterized protein</fullName>
    </submittedName>
</protein>
<feature type="region of interest" description="Disordered" evidence="1">
    <location>
        <begin position="102"/>
        <end position="136"/>
    </location>
</feature>
<sequence>MSNNNQRYASEQLAFTGFVVEDYAVAEEIRPDLLSARANMMTFPSDVRRAAKAARATAYRMSIGGTEVVVWSKSTKNLEDRIENIVGAKVVMLGKVEHKSDAGAQDNGYWQNRKRGLEAAQDERTRKLAAETPPAHDCARRREILEAREKVGGAA</sequence>
<keyword evidence="3" id="KW-1185">Reference proteome</keyword>
<evidence type="ECO:0000256" key="1">
    <source>
        <dbReference type="SAM" id="MobiDB-lite"/>
    </source>
</evidence>
<dbReference type="Proteomes" id="UP000427716">
    <property type="component" value="Chromosome"/>
</dbReference>
<evidence type="ECO:0000313" key="3">
    <source>
        <dbReference type="Proteomes" id="UP000427716"/>
    </source>
</evidence>
<dbReference type="AlphaFoldDB" id="A0A6I6D2I9"/>
<evidence type="ECO:0000313" key="2">
    <source>
        <dbReference type="EMBL" id="QGT78415.1"/>
    </source>
</evidence>
<dbReference type="KEGG" id="ghl:GM160_05610"/>
<reference evidence="2 3" key="1">
    <citation type="submission" date="2019-11" db="EMBL/GenBank/DDBJ databases">
        <authorList>
            <person name="Zhang J."/>
            <person name="Sun C."/>
        </authorList>
    </citation>
    <scope>NUCLEOTIDE SEQUENCE [LARGE SCALE GENOMIC DNA]</scope>
    <source>
        <strain evidence="3">sp2</strain>
    </source>
</reference>
<proteinExistence type="predicted"/>
<dbReference type="EMBL" id="CP046415">
    <property type="protein sequence ID" value="QGT78415.1"/>
    <property type="molecule type" value="Genomic_DNA"/>
</dbReference>
<feature type="compositionally biased region" description="Basic and acidic residues" evidence="1">
    <location>
        <begin position="115"/>
        <end position="129"/>
    </location>
</feature>
<accession>A0A6I6D2I9</accession>
<organism evidence="2 3">
    <name type="scientific">Guyparkeria halophila</name>
    <dbReference type="NCBI Taxonomy" id="47960"/>
    <lineage>
        <taxon>Bacteria</taxon>
        <taxon>Pseudomonadati</taxon>
        <taxon>Pseudomonadota</taxon>
        <taxon>Gammaproteobacteria</taxon>
        <taxon>Chromatiales</taxon>
        <taxon>Thioalkalibacteraceae</taxon>
        <taxon>Guyparkeria</taxon>
    </lineage>
</organism>
<gene>
    <name evidence="2" type="ORF">GM160_05610</name>
</gene>
<dbReference type="RefSeq" id="WP_156573818.1">
    <property type="nucleotide sequence ID" value="NZ_CP046415.1"/>
</dbReference>